<accession>A0A6J5T2N8</accession>
<keyword evidence="1" id="KW-0812">Transmembrane</keyword>
<reference evidence="2" key="1">
    <citation type="submission" date="2020-05" db="EMBL/GenBank/DDBJ databases">
        <authorList>
            <person name="Chiriac C."/>
            <person name="Salcher M."/>
            <person name="Ghai R."/>
            <person name="Kavagutti S V."/>
        </authorList>
    </citation>
    <scope>NUCLEOTIDE SEQUENCE</scope>
</reference>
<feature type="transmembrane region" description="Helical" evidence="1">
    <location>
        <begin position="30"/>
        <end position="50"/>
    </location>
</feature>
<proteinExistence type="predicted"/>
<keyword evidence="1" id="KW-1133">Transmembrane helix</keyword>
<organism evidence="2">
    <name type="scientific">uncultured Caudovirales phage</name>
    <dbReference type="NCBI Taxonomy" id="2100421"/>
    <lineage>
        <taxon>Viruses</taxon>
        <taxon>Duplodnaviria</taxon>
        <taxon>Heunggongvirae</taxon>
        <taxon>Uroviricota</taxon>
        <taxon>Caudoviricetes</taxon>
        <taxon>Peduoviridae</taxon>
        <taxon>Maltschvirus</taxon>
        <taxon>Maltschvirus maltsch</taxon>
    </lineage>
</organism>
<sequence length="187" mass="18954">MADETADKISASEKKKEDWMNSKWRPMMGWMYMLICTMDMVVFPVLWSLLQSLSHGAVNSQWQPLTLQGAGLFHIAMGAVLGIAAHGRTQEKLNGANNGGLGGAGLGTTYVPPGQGQVNVSNQPGGNTGGFSSTGGFGGPAAGGFGSPAAGGFGSPTPAAGGFGGPTTVITGFGGKPAPMQPQQPML</sequence>
<gene>
    <name evidence="2" type="ORF">UFOVP1636_118</name>
</gene>
<protein>
    <submittedName>
        <fullName evidence="2">Holin of 3TMs, for gene-transfer release</fullName>
    </submittedName>
</protein>
<feature type="transmembrane region" description="Helical" evidence="1">
    <location>
        <begin position="62"/>
        <end position="84"/>
    </location>
</feature>
<evidence type="ECO:0000256" key="1">
    <source>
        <dbReference type="SAM" id="Phobius"/>
    </source>
</evidence>
<evidence type="ECO:0000313" key="2">
    <source>
        <dbReference type="EMBL" id="CAB4221054.1"/>
    </source>
</evidence>
<name>A0A6J5T2N8_9CAUD</name>
<dbReference type="InterPro" id="IPR021497">
    <property type="entry name" value="GTA_holin_3TM"/>
</dbReference>
<dbReference type="EMBL" id="LR797503">
    <property type="protein sequence ID" value="CAB4221054.1"/>
    <property type="molecule type" value="Genomic_DNA"/>
</dbReference>
<dbReference type="Pfam" id="PF11351">
    <property type="entry name" value="GTA_holin_3TM"/>
    <property type="match status" value="1"/>
</dbReference>
<keyword evidence="1" id="KW-0472">Membrane</keyword>